<keyword evidence="1" id="KW-0614">Plasmid</keyword>
<dbReference type="EMBL" id="CP000432">
    <property type="protein sequence ID" value="ABG99768.1"/>
    <property type="molecule type" value="Genomic_DNA"/>
</dbReference>
<organism evidence="1 2">
    <name type="scientific">Rhodococcus jostii (strain RHA1)</name>
    <dbReference type="NCBI Taxonomy" id="101510"/>
    <lineage>
        <taxon>Bacteria</taxon>
        <taxon>Bacillati</taxon>
        <taxon>Actinomycetota</taxon>
        <taxon>Actinomycetes</taxon>
        <taxon>Mycobacteriales</taxon>
        <taxon>Nocardiaceae</taxon>
        <taxon>Rhodococcus</taxon>
    </lineage>
</organism>
<dbReference type="AlphaFoldDB" id="Q0RY68"/>
<evidence type="ECO:0000313" key="2">
    <source>
        <dbReference type="Proteomes" id="UP000008710"/>
    </source>
</evidence>
<name>Q0RY68_RHOJR</name>
<dbReference type="HOGENOM" id="CLU_2013493_0_0_11"/>
<proteinExistence type="predicted"/>
<protein>
    <recommendedName>
        <fullName evidence="3">RES domain-containing protein</fullName>
    </recommendedName>
</protein>
<dbReference type="KEGG" id="rha:RHA1_ro08724"/>
<gene>
    <name evidence="1" type="ordered locus">RHA1_ro08724</name>
</gene>
<geneLocation type="plasmid" evidence="1 2">
    <name>pRHL1</name>
</geneLocation>
<accession>Q0RY68</accession>
<sequence>MIAHDFAAERMLSTLRVPGTHDLADTCADAAAGFGLTRELCSMTPYDVPRAWAAAFDVEFDGIRYQTRFTTGQAANAAVVFGPAGEVSWPVDPRPESLVSAARRCGIAVQPLPRSVRVLHPPT</sequence>
<evidence type="ECO:0000313" key="1">
    <source>
        <dbReference type="EMBL" id="ABG99768.1"/>
    </source>
</evidence>
<dbReference type="Proteomes" id="UP000008710">
    <property type="component" value="Plasmid pRHL1"/>
</dbReference>
<evidence type="ECO:0008006" key="3">
    <source>
        <dbReference type="Google" id="ProtNLM"/>
    </source>
</evidence>
<reference evidence="2" key="1">
    <citation type="journal article" date="2006" name="Proc. Natl. Acad. Sci. U.S.A.">
        <title>The complete genome of Rhodococcus sp. RHA1 provides insights into a catabolic powerhouse.</title>
        <authorList>
            <person name="McLeod M.P."/>
            <person name="Warren R.L."/>
            <person name="Hsiao W.W.L."/>
            <person name="Araki N."/>
            <person name="Myhre M."/>
            <person name="Fernandes C."/>
            <person name="Miyazawa D."/>
            <person name="Wong W."/>
            <person name="Lillquist A.L."/>
            <person name="Wang D."/>
            <person name="Dosanjh M."/>
            <person name="Hara H."/>
            <person name="Petrescu A."/>
            <person name="Morin R.D."/>
            <person name="Yang G."/>
            <person name="Stott J.M."/>
            <person name="Schein J.E."/>
            <person name="Shin H."/>
            <person name="Smailus D."/>
            <person name="Siddiqui A.S."/>
            <person name="Marra M.A."/>
            <person name="Jones S.J.M."/>
            <person name="Holt R."/>
            <person name="Brinkman F.S.L."/>
            <person name="Miyauchi K."/>
            <person name="Fukuda M."/>
            <person name="Davies J.E."/>
            <person name="Mohn W.W."/>
            <person name="Eltis L.D."/>
        </authorList>
    </citation>
    <scope>NUCLEOTIDE SEQUENCE [LARGE SCALE GENOMIC DNA]</scope>
    <source>
        <strain evidence="2">RHA1</strain>
    </source>
</reference>